<gene>
    <name evidence="1" type="ORF">Pan54_19180</name>
</gene>
<dbReference type="EMBL" id="SJPG01000001">
    <property type="protein sequence ID" value="TWT61183.1"/>
    <property type="molecule type" value="Genomic_DNA"/>
</dbReference>
<comment type="caution">
    <text evidence="1">The sequence shown here is derived from an EMBL/GenBank/DDBJ whole genome shotgun (WGS) entry which is preliminary data.</text>
</comment>
<name>A0A5C5XFQ3_9PLAN</name>
<organism evidence="1 2">
    <name type="scientific">Rubinisphaera italica</name>
    <dbReference type="NCBI Taxonomy" id="2527969"/>
    <lineage>
        <taxon>Bacteria</taxon>
        <taxon>Pseudomonadati</taxon>
        <taxon>Planctomycetota</taxon>
        <taxon>Planctomycetia</taxon>
        <taxon>Planctomycetales</taxon>
        <taxon>Planctomycetaceae</taxon>
        <taxon>Rubinisphaera</taxon>
    </lineage>
</organism>
<protein>
    <submittedName>
        <fullName evidence="1">Uncharacterized protein</fullName>
    </submittedName>
</protein>
<dbReference type="Proteomes" id="UP000316095">
    <property type="component" value="Unassembled WGS sequence"/>
</dbReference>
<dbReference type="AlphaFoldDB" id="A0A5C5XFQ3"/>
<accession>A0A5C5XFQ3</accession>
<reference evidence="1 2" key="1">
    <citation type="submission" date="2019-02" db="EMBL/GenBank/DDBJ databases">
        <title>Deep-cultivation of Planctomycetes and their phenomic and genomic characterization uncovers novel biology.</title>
        <authorList>
            <person name="Wiegand S."/>
            <person name="Jogler M."/>
            <person name="Boedeker C."/>
            <person name="Pinto D."/>
            <person name="Vollmers J."/>
            <person name="Rivas-Marin E."/>
            <person name="Kohn T."/>
            <person name="Peeters S.H."/>
            <person name="Heuer A."/>
            <person name="Rast P."/>
            <person name="Oberbeckmann S."/>
            <person name="Bunk B."/>
            <person name="Jeske O."/>
            <person name="Meyerdierks A."/>
            <person name="Storesund J.E."/>
            <person name="Kallscheuer N."/>
            <person name="Luecker S."/>
            <person name="Lage O.M."/>
            <person name="Pohl T."/>
            <person name="Merkel B.J."/>
            <person name="Hornburger P."/>
            <person name="Mueller R.-W."/>
            <person name="Bruemmer F."/>
            <person name="Labrenz M."/>
            <person name="Spormann A.M."/>
            <person name="Op Den Camp H."/>
            <person name="Overmann J."/>
            <person name="Amann R."/>
            <person name="Jetten M.S.M."/>
            <person name="Mascher T."/>
            <person name="Medema M.H."/>
            <person name="Devos D.P."/>
            <person name="Kaster A.-K."/>
            <person name="Ovreas L."/>
            <person name="Rohde M."/>
            <person name="Galperin M.Y."/>
            <person name="Jogler C."/>
        </authorList>
    </citation>
    <scope>NUCLEOTIDE SEQUENCE [LARGE SCALE GENOMIC DNA]</scope>
    <source>
        <strain evidence="1 2">Pan54</strain>
    </source>
</reference>
<keyword evidence="2" id="KW-1185">Reference proteome</keyword>
<proteinExistence type="predicted"/>
<evidence type="ECO:0000313" key="2">
    <source>
        <dbReference type="Proteomes" id="UP000316095"/>
    </source>
</evidence>
<evidence type="ECO:0000313" key="1">
    <source>
        <dbReference type="EMBL" id="TWT61183.1"/>
    </source>
</evidence>
<sequence>MSNNPVIEMMLKTAVFDLLTLKILNFRLDTIEDLE</sequence>